<keyword evidence="2" id="KW-0808">Transferase</keyword>
<proteinExistence type="predicted"/>
<dbReference type="InterPro" id="IPR002201">
    <property type="entry name" value="Glyco_trans_9"/>
</dbReference>
<evidence type="ECO:0000313" key="3">
    <source>
        <dbReference type="EMBL" id="PIU41768.1"/>
    </source>
</evidence>
<name>A0A2J0KTF4_9BACT</name>
<organism evidence="3 4">
    <name type="scientific">Candidatus Aquitaenariimonas noxiae</name>
    <dbReference type="NCBI Taxonomy" id="1974741"/>
    <lineage>
        <taxon>Bacteria</taxon>
        <taxon>Pseudomonadati</taxon>
        <taxon>Candidatus Omnitrophota</taxon>
        <taxon>Candidatus Aquitaenariimonas</taxon>
    </lineage>
</organism>
<comment type="caution">
    <text evidence="3">The sequence shown here is derived from an EMBL/GenBank/DDBJ whole genome shotgun (WGS) entry which is preliminary data.</text>
</comment>
<dbReference type="AlphaFoldDB" id="A0A2J0KTF4"/>
<dbReference type="SUPFAM" id="SSF53756">
    <property type="entry name" value="UDP-Glycosyltransferase/glycogen phosphorylase"/>
    <property type="match status" value="2"/>
</dbReference>
<dbReference type="Gene3D" id="3.40.50.2000">
    <property type="entry name" value="Glycogen Phosphorylase B"/>
    <property type="match status" value="4"/>
</dbReference>
<reference evidence="3 4" key="1">
    <citation type="submission" date="2017-09" db="EMBL/GenBank/DDBJ databases">
        <title>Depth-based differentiation of microbial function through sediment-hosted aquifers and enrichment of novel symbionts in the deep terrestrial subsurface.</title>
        <authorList>
            <person name="Probst A.J."/>
            <person name="Ladd B."/>
            <person name="Jarett J.K."/>
            <person name="Geller-Mcgrath D.E."/>
            <person name="Sieber C.M."/>
            <person name="Emerson J.B."/>
            <person name="Anantharaman K."/>
            <person name="Thomas B.C."/>
            <person name="Malmstrom R."/>
            <person name="Stieglmeier M."/>
            <person name="Klingl A."/>
            <person name="Woyke T."/>
            <person name="Ryan C.M."/>
            <person name="Banfield J.F."/>
        </authorList>
    </citation>
    <scope>NUCLEOTIDE SEQUENCE [LARGE SCALE GENOMIC DNA]</scope>
    <source>
        <strain evidence="3">CG07_land_8_20_14_0_80_42_15</strain>
    </source>
</reference>
<keyword evidence="1" id="KW-0328">Glycosyltransferase</keyword>
<dbReference type="GO" id="GO:0009244">
    <property type="term" value="P:lipopolysaccharide core region biosynthetic process"/>
    <property type="evidence" value="ECO:0007669"/>
    <property type="project" value="TreeGrafter"/>
</dbReference>
<sequence length="676" mass="75612">MKINRNGIKKILVITLTNLGDIILTTPVVEVLLREFPDADLDVMAGPQGFEVFEKHPKISEIIIYDKFKPLSERLKLIFKLQKKKYSMIVDLRNTLMPYLIGAPYRSLPFERISKYIVHKRDVHLWKLRVMGININNPPSNLYIDPSDKEYANNLLKGLGAGKIAVISASAKSNLKRWTKEGFSYVVNGLIETGFNIVMIGSKEEKDTIASIIDAVNNKDKILNLSGETTIRQLIAVVGRADLLITNDSAPLHIASMLNRKVLALFGPTDSKEYGPLSEGSIIFQKPVYCAPCKEAHCWNDIECMKFLSKEKVFEIAKEMLRGGSLKGRITEPKRILLIRTDRIGDVVLSTPAIKAVYDTYLNSYIAFMVQPYTKDVVDGNPYLDEVIVFDKKKTHKGIWGAIKIIKALKKNKFNIAFVLHPTNRVHIAAFLAGIPERIGYDKKMGFLLTKRIPHTKQLGQKHELEYTLDVLRAAGIEPKDKKLFMPLGEKASKKVGEFLLQNGIKRNDILVCIHPGASCPSKKWDVKKFAALADKIIESFGVKIAVIAGFSDIALGNELAAIARNKVLNFSGVFTVGELAPFLKRCTLFVSNDSGPVHIAVAVDTPVISIFGRNEKGLSPTRWKPLGKDDVVIHKDVGCEKCLAHDCKKGFECLKSLEADEVLNAVYKFKDRLKR</sequence>
<dbReference type="Pfam" id="PF01075">
    <property type="entry name" value="Glyco_transf_9"/>
    <property type="match status" value="2"/>
</dbReference>
<evidence type="ECO:0000256" key="1">
    <source>
        <dbReference type="ARBA" id="ARBA00022676"/>
    </source>
</evidence>
<dbReference type="GO" id="GO:0005829">
    <property type="term" value="C:cytosol"/>
    <property type="evidence" value="ECO:0007669"/>
    <property type="project" value="TreeGrafter"/>
</dbReference>
<accession>A0A2J0KTF4</accession>
<evidence type="ECO:0008006" key="5">
    <source>
        <dbReference type="Google" id="ProtNLM"/>
    </source>
</evidence>
<evidence type="ECO:0000313" key="4">
    <source>
        <dbReference type="Proteomes" id="UP000230052"/>
    </source>
</evidence>
<gene>
    <name evidence="3" type="ORF">COS99_03660</name>
</gene>
<dbReference type="EMBL" id="PEWV01000034">
    <property type="protein sequence ID" value="PIU41768.1"/>
    <property type="molecule type" value="Genomic_DNA"/>
</dbReference>
<evidence type="ECO:0000256" key="2">
    <source>
        <dbReference type="ARBA" id="ARBA00022679"/>
    </source>
</evidence>
<protein>
    <recommendedName>
        <fullName evidence="5">Lipopolysaccharide heptosyltransferase II</fullName>
    </recommendedName>
</protein>
<dbReference type="GO" id="GO:0008713">
    <property type="term" value="F:ADP-heptose-lipopolysaccharide heptosyltransferase activity"/>
    <property type="evidence" value="ECO:0007669"/>
    <property type="project" value="TreeGrafter"/>
</dbReference>
<dbReference type="CDD" id="cd03789">
    <property type="entry name" value="GT9_LPS_heptosyltransferase"/>
    <property type="match status" value="2"/>
</dbReference>
<dbReference type="Proteomes" id="UP000230052">
    <property type="component" value="Unassembled WGS sequence"/>
</dbReference>
<dbReference type="PANTHER" id="PTHR30160">
    <property type="entry name" value="TETRAACYLDISACCHARIDE 4'-KINASE-RELATED"/>
    <property type="match status" value="1"/>
</dbReference>
<dbReference type="InterPro" id="IPR051199">
    <property type="entry name" value="LPS_LOS_Heptosyltrfase"/>
</dbReference>